<dbReference type="NCBIfam" id="NF040941">
    <property type="entry name" value="GGGWT_bact"/>
    <property type="match status" value="1"/>
</dbReference>
<feature type="chain" id="PRO_5045393341" description="Fibrinogen C-terminal domain-containing protein" evidence="2">
    <location>
        <begin position="24"/>
        <end position="445"/>
    </location>
</feature>
<evidence type="ECO:0000259" key="3">
    <source>
        <dbReference type="PROSITE" id="PS51406"/>
    </source>
</evidence>
<organism evidence="4 5">
    <name type="scientific">Porites evermanni</name>
    <dbReference type="NCBI Taxonomy" id="104178"/>
    <lineage>
        <taxon>Eukaryota</taxon>
        <taxon>Metazoa</taxon>
        <taxon>Cnidaria</taxon>
        <taxon>Anthozoa</taxon>
        <taxon>Hexacorallia</taxon>
        <taxon>Scleractinia</taxon>
        <taxon>Fungiina</taxon>
        <taxon>Poritidae</taxon>
        <taxon>Porites</taxon>
    </lineage>
</organism>
<dbReference type="Pfam" id="PF00147">
    <property type="entry name" value="Fibrinogen_C"/>
    <property type="match status" value="2"/>
</dbReference>
<protein>
    <recommendedName>
        <fullName evidence="3">Fibrinogen C-terminal domain-containing protein</fullName>
    </recommendedName>
</protein>
<feature type="domain" description="Fibrinogen C-terminal" evidence="3">
    <location>
        <begin position="350"/>
        <end position="416"/>
    </location>
</feature>
<keyword evidence="1" id="KW-0175">Coiled coil</keyword>
<dbReference type="InterPro" id="IPR050373">
    <property type="entry name" value="Fibrinogen_C-term_domain"/>
</dbReference>
<dbReference type="Proteomes" id="UP001159427">
    <property type="component" value="Unassembled WGS sequence"/>
</dbReference>
<evidence type="ECO:0000256" key="1">
    <source>
        <dbReference type="SAM" id="Coils"/>
    </source>
</evidence>
<accession>A0ABN8LAG8</accession>
<dbReference type="InterPro" id="IPR036056">
    <property type="entry name" value="Fibrinogen-like_C"/>
</dbReference>
<feature type="domain" description="Fibrinogen C-terminal" evidence="3">
    <location>
        <begin position="81"/>
        <end position="238"/>
    </location>
</feature>
<feature type="coiled-coil region" evidence="1">
    <location>
        <begin position="277"/>
        <end position="311"/>
    </location>
</feature>
<name>A0ABN8LAG8_9CNID</name>
<keyword evidence="2" id="KW-0732">Signal</keyword>
<dbReference type="InterPro" id="IPR002181">
    <property type="entry name" value="Fibrinogen_a/b/g_C_dom"/>
</dbReference>
<dbReference type="SUPFAM" id="SSF56496">
    <property type="entry name" value="Fibrinogen C-terminal domain-like"/>
    <property type="match status" value="2"/>
</dbReference>
<sequence>MVHFTSFVLFVSILLSIVSITAQTQNQLGSKGTQQCTINNNFYAGSNKKVETVMFEMKKQLDEIQKELRNLTQKTKKENRTKEIHYHKNCADVYKSGDRISGVYTIDPDGSGAFDVYCDHSAPGGGWTVFQKRLDGSVDFYRGWNYYKLGFGNLNGEFWLGLDKIHRLTKSERCKLRVDLEDTAGKTAYAEYDMFAVTSERTKYQLAIGTYSGTAGDSLTYHRGHPFSTKDQDNDNWSKHYKQRSIFLSTTLNHELSLSSKGAQQCTINNNFYAGPNKKVETMMFEMKKQLDEIQKELRNLTQKTKKESKTKVHLQQLVKGIQGSKLSSDKVLFDTKLNFSFSFPSWYCPLAIHYRKNCGDVYKSGDRISGVYTIDPDGWTVFQKRLDGSVDFSRGWNDYKLGFGNLNGEFWLGLDIPRVNVANFVWISKTPRERQPMPSMTCLL</sequence>
<evidence type="ECO:0000313" key="4">
    <source>
        <dbReference type="EMBL" id="CAH3014073.1"/>
    </source>
</evidence>
<feature type="signal peptide" evidence="2">
    <location>
        <begin position="1"/>
        <end position="23"/>
    </location>
</feature>
<dbReference type="PROSITE" id="PS51406">
    <property type="entry name" value="FIBRINOGEN_C_2"/>
    <property type="match status" value="2"/>
</dbReference>
<comment type="caution">
    <text evidence="4">The sequence shown here is derived from an EMBL/GenBank/DDBJ whole genome shotgun (WGS) entry which is preliminary data.</text>
</comment>
<proteinExistence type="predicted"/>
<reference evidence="4 5" key="1">
    <citation type="submission" date="2022-05" db="EMBL/GenBank/DDBJ databases">
        <authorList>
            <consortium name="Genoscope - CEA"/>
            <person name="William W."/>
        </authorList>
    </citation>
    <scope>NUCLEOTIDE SEQUENCE [LARGE SCALE GENOMIC DNA]</scope>
</reference>
<keyword evidence="5" id="KW-1185">Reference proteome</keyword>
<dbReference type="PANTHER" id="PTHR19143:SF458">
    <property type="entry name" value="FIBRINOGEN C-TERMINAL DOMAIN-CONTAINING PROTEIN-RELATED"/>
    <property type="match status" value="1"/>
</dbReference>
<dbReference type="CDD" id="cd00087">
    <property type="entry name" value="FReD"/>
    <property type="match status" value="1"/>
</dbReference>
<dbReference type="InterPro" id="IPR014716">
    <property type="entry name" value="Fibrinogen_a/b/g_C_1"/>
</dbReference>
<dbReference type="SMART" id="SM00186">
    <property type="entry name" value="FBG"/>
    <property type="match status" value="1"/>
</dbReference>
<gene>
    <name evidence="4" type="ORF">PEVE_00033571</name>
</gene>
<dbReference type="Gene3D" id="3.90.215.10">
    <property type="entry name" value="Gamma Fibrinogen, chain A, domain 1"/>
    <property type="match status" value="2"/>
</dbReference>
<evidence type="ECO:0000256" key="2">
    <source>
        <dbReference type="SAM" id="SignalP"/>
    </source>
</evidence>
<evidence type="ECO:0000313" key="5">
    <source>
        <dbReference type="Proteomes" id="UP001159427"/>
    </source>
</evidence>
<dbReference type="EMBL" id="CALNXI010000005">
    <property type="protein sequence ID" value="CAH3014073.1"/>
    <property type="molecule type" value="Genomic_DNA"/>
</dbReference>
<feature type="coiled-coil region" evidence="1">
    <location>
        <begin position="47"/>
        <end position="81"/>
    </location>
</feature>
<dbReference type="PANTHER" id="PTHR19143">
    <property type="entry name" value="FIBRINOGEN/TENASCIN/ANGIOPOEITIN"/>
    <property type="match status" value="1"/>
</dbReference>